<accession>A0A0S3RGY4</accession>
<evidence type="ECO:0000313" key="3">
    <source>
        <dbReference type="Proteomes" id="UP000291084"/>
    </source>
</evidence>
<dbReference type="AlphaFoldDB" id="A0A0S3RGY4"/>
<protein>
    <submittedName>
        <fullName evidence="2">Uncharacterized protein</fullName>
    </submittedName>
</protein>
<evidence type="ECO:0000256" key="1">
    <source>
        <dbReference type="SAM" id="SignalP"/>
    </source>
</evidence>
<dbReference type="EMBL" id="AP015035">
    <property type="protein sequence ID" value="BAT79909.1"/>
    <property type="molecule type" value="Genomic_DNA"/>
</dbReference>
<gene>
    <name evidence="2" type="primary">Vigan.02G285000</name>
    <name evidence="2" type="ORF">VIGAN_02285000</name>
</gene>
<feature type="signal peptide" evidence="1">
    <location>
        <begin position="1"/>
        <end position="26"/>
    </location>
</feature>
<proteinExistence type="predicted"/>
<reference evidence="2 3" key="1">
    <citation type="journal article" date="2015" name="Sci. Rep.">
        <title>The power of single molecule real-time sequencing technology in the de novo assembly of a eukaryotic genome.</title>
        <authorList>
            <person name="Sakai H."/>
            <person name="Naito K."/>
            <person name="Ogiso-Tanaka E."/>
            <person name="Takahashi Y."/>
            <person name="Iseki K."/>
            <person name="Muto C."/>
            <person name="Satou K."/>
            <person name="Teruya K."/>
            <person name="Shiroma A."/>
            <person name="Shimoji M."/>
            <person name="Hirano T."/>
            <person name="Itoh T."/>
            <person name="Kaga A."/>
            <person name="Tomooka N."/>
        </authorList>
    </citation>
    <scope>NUCLEOTIDE SEQUENCE [LARGE SCALE GENOMIC DNA]</scope>
    <source>
        <strain evidence="3">cv. Shumari</strain>
    </source>
</reference>
<organism evidence="2 3">
    <name type="scientific">Vigna angularis var. angularis</name>
    <dbReference type="NCBI Taxonomy" id="157739"/>
    <lineage>
        <taxon>Eukaryota</taxon>
        <taxon>Viridiplantae</taxon>
        <taxon>Streptophyta</taxon>
        <taxon>Embryophyta</taxon>
        <taxon>Tracheophyta</taxon>
        <taxon>Spermatophyta</taxon>
        <taxon>Magnoliopsida</taxon>
        <taxon>eudicotyledons</taxon>
        <taxon>Gunneridae</taxon>
        <taxon>Pentapetalae</taxon>
        <taxon>rosids</taxon>
        <taxon>fabids</taxon>
        <taxon>Fabales</taxon>
        <taxon>Fabaceae</taxon>
        <taxon>Papilionoideae</taxon>
        <taxon>50 kb inversion clade</taxon>
        <taxon>NPAAA clade</taxon>
        <taxon>indigoferoid/millettioid clade</taxon>
        <taxon>Phaseoleae</taxon>
        <taxon>Vigna</taxon>
    </lineage>
</organism>
<dbReference type="OrthoDB" id="10520891at2759"/>
<sequence length="100" mass="11304">MSSITSSMSKTSLLSPLCAVCPLTLATVTKLQIQRTLETIYEEEDDEKETTASTILPSSCNNFFIPNSQPSALFAWSKLLLRMMYIVAPRWIYAVNQPYY</sequence>
<name>A0A0S3RGY4_PHAAN</name>
<keyword evidence="3" id="KW-1185">Reference proteome</keyword>
<feature type="non-terminal residue" evidence="2">
    <location>
        <position position="100"/>
    </location>
</feature>
<evidence type="ECO:0000313" key="2">
    <source>
        <dbReference type="EMBL" id="BAT79909.1"/>
    </source>
</evidence>
<keyword evidence="1" id="KW-0732">Signal</keyword>
<feature type="chain" id="PRO_5006617048" evidence="1">
    <location>
        <begin position="27"/>
        <end position="100"/>
    </location>
</feature>
<dbReference type="Proteomes" id="UP000291084">
    <property type="component" value="Chromosome 2"/>
</dbReference>